<dbReference type="NCBIfam" id="TIGR00096">
    <property type="entry name" value="16S rRNA (cytidine(1402)-2'-O)-methyltransferase"/>
    <property type="match status" value="1"/>
</dbReference>
<keyword evidence="2 6" id="KW-0698">rRNA processing</keyword>
<dbReference type="GO" id="GO:0008168">
    <property type="term" value="F:methyltransferase activity"/>
    <property type="evidence" value="ECO:0007669"/>
    <property type="project" value="UniProtKB-KW"/>
</dbReference>
<reference evidence="9 10" key="1">
    <citation type="submission" date="2023-12" db="EMBL/GenBank/DDBJ databases">
        <title>Thiobacillus sedimentum sp. nov., a chemolithoautotrophic sulfur-oxidizing bacterium isolated from freshwater sediment.</title>
        <authorList>
            <person name="Luo J."/>
            <person name="Dai C."/>
        </authorList>
    </citation>
    <scope>NUCLEOTIDE SEQUENCE [LARGE SCALE GENOMIC DNA]</scope>
    <source>
        <strain evidence="9 10">SCUT-2</strain>
    </source>
</reference>
<dbReference type="Pfam" id="PF23016">
    <property type="entry name" value="RsmI_C"/>
    <property type="match status" value="1"/>
</dbReference>
<keyword evidence="3 6" id="KW-0489">Methyltransferase</keyword>
<dbReference type="InterPro" id="IPR053910">
    <property type="entry name" value="RsmI_HTH"/>
</dbReference>
<dbReference type="GO" id="GO:0032259">
    <property type="term" value="P:methylation"/>
    <property type="evidence" value="ECO:0007669"/>
    <property type="project" value="UniProtKB-KW"/>
</dbReference>
<evidence type="ECO:0000259" key="7">
    <source>
        <dbReference type="Pfam" id="PF00590"/>
    </source>
</evidence>
<comment type="catalytic activity">
    <reaction evidence="6">
        <text>cytidine(1402) in 16S rRNA + S-adenosyl-L-methionine = 2'-O-methylcytidine(1402) in 16S rRNA + S-adenosyl-L-homocysteine + H(+)</text>
        <dbReference type="Rhea" id="RHEA:42924"/>
        <dbReference type="Rhea" id="RHEA-COMP:10285"/>
        <dbReference type="Rhea" id="RHEA-COMP:10286"/>
        <dbReference type="ChEBI" id="CHEBI:15378"/>
        <dbReference type="ChEBI" id="CHEBI:57856"/>
        <dbReference type="ChEBI" id="CHEBI:59789"/>
        <dbReference type="ChEBI" id="CHEBI:74495"/>
        <dbReference type="ChEBI" id="CHEBI:82748"/>
        <dbReference type="EC" id="2.1.1.198"/>
    </reaction>
</comment>
<dbReference type="RefSeq" id="WP_324779942.1">
    <property type="nucleotide sequence ID" value="NZ_CP141769.1"/>
</dbReference>
<organism evidence="9 10">
    <name type="scientific">Thiobacillus sedimenti</name>
    <dbReference type="NCBI Taxonomy" id="3110231"/>
    <lineage>
        <taxon>Bacteria</taxon>
        <taxon>Pseudomonadati</taxon>
        <taxon>Pseudomonadota</taxon>
        <taxon>Betaproteobacteria</taxon>
        <taxon>Nitrosomonadales</taxon>
        <taxon>Thiobacillaceae</taxon>
        <taxon>Thiobacillus</taxon>
    </lineage>
</organism>
<dbReference type="SUPFAM" id="SSF53790">
    <property type="entry name" value="Tetrapyrrole methylase"/>
    <property type="match status" value="1"/>
</dbReference>
<name>A0ABZ1CJJ4_9PROT</name>
<dbReference type="Proteomes" id="UP001334732">
    <property type="component" value="Chromosome"/>
</dbReference>
<evidence type="ECO:0000259" key="8">
    <source>
        <dbReference type="Pfam" id="PF23016"/>
    </source>
</evidence>
<keyword evidence="4 6" id="KW-0808">Transferase</keyword>
<evidence type="ECO:0000313" key="10">
    <source>
        <dbReference type="Proteomes" id="UP001334732"/>
    </source>
</evidence>
<dbReference type="InterPro" id="IPR018063">
    <property type="entry name" value="SAM_MeTrfase_RsmI_CS"/>
</dbReference>
<evidence type="ECO:0000313" key="9">
    <source>
        <dbReference type="EMBL" id="WRS39411.1"/>
    </source>
</evidence>
<keyword evidence="5 6" id="KW-0949">S-adenosyl-L-methionine</keyword>
<comment type="function">
    <text evidence="6">Catalyzes the 2'-O-methylation of the ribose of cytidine 1402 (C1402) in 16S rRNA.</text>
</comment>
<comment type="similarity">
    <text evidence="6">Belongs to the methyltransferase superfamily. RsmI family.</text>
</comment>
<feature type="domain" description="Tetrapyrrole methylase" evidence="7">
    <location>
        <begin position="14"/>
        <end position="213"/>
    </location>
</feature>
<evidence type="ECO:0000256" key="6">
    <source>
        <dbReference type="HAMAP-Rule" id="MF_01877"/>
    </source>
</evidence>
<protein>
    <recommendedName>
        <fullName evidence="6">Ribosomal RNA small subunit methyltransferase I</fullName>
        <ecNumber evidence="6">2.1.1.198</ecNumber>
    </recommendedName>
    <alternativeName>
        <fullName evidence="6">16S rRNA 2'-O-ribose C1402 methyltransferase</fullName>
    </alternativeName>
    <alternativeName>
        <fullName evidence="6">rRNA (cytidine-2'-O-)-methyltransferase RsmI</fullName>
    </alternativeName>
</protein>
<keyword evidence="1 6" id="KW-0963">Cytoplasm</keyword>
<dbReference type="InterPro" id="IPR000878">
    <property type="entry name" value="4pyrrol_Mease"/>
</dbReference>
<dbReference type="InterPro" id="IPR008189">
    <property type="entry name" value="rRNA_ssu_MeTfrase_I"/>
</dbReference>
<dbReference type="PANTHER" id="PTHR46111:SF1">
    <property type="entry name" value="RIBOSOMAL RNA SMALL SUBUNIT METHYLTRANSFERASE I"/>
    <property type="match status" value="1"/>
</dbReference>
<dbReference type="InterPro" id="IPR035996">
    <property type="entry name" value="4pyrrol_Methylase_sf"/>
</dbReference>
<accession>A0ABZ1CJJ4</accession>
<dbReference type="HAMAP" id="MF_01877">
    <property type="entry name" value="16SrRNA_methyltr_I"/>
    <property type="match status" value="1"/>
</dbReference>
<proteinExistence type="inferred from homology"/>
<evidence type="ECO:0000256" key="4">
    <source>
        <dbReference type="ARBA" id="ARBA00022679"/>
    </source>
</evidence>
<dbReference type="PROSITE" id="PS01296">
    <property type="entry name" value="RSMI"/>
    <property type="match status" value="1"/>
</dbReference>
<dbReference type="CDD" id="cd11648">
    <property type="entry name" value="RsmI"/>
    <property type="match status" value="1"/>
</dbReference>
<comment type="subcellular location">
    <subcellularLocation>
        <location evidence="6">Cytoplasm</location>
    </subcellularLocation>
</comment>
<gene>
    <name evidence="6 9" type="primary">rsmI</name>
    <name evidence="9" type="ORF">VA613_00665</name>
</gene>
<evidence type="ECO:0000256" key="5">
    <source>
        <dbReference type="ARBA" id="ARBA00022691"/>
    </source>
</evidence>
<dbReference type="EMBL" id="CP141769">
    <property type="protein sequence ID" value="WRS39411.1"/>
    <property type="molecule type" value="Genomic_DNA"/>
</dbReference>
<dbReference type="Gene3D" id="3.30.950.10">
    <property type="entry name" value="Methyltransferase, Cobalt-precorrin-4 Transmethylase, Domain 2"/>
    <property type="match status" value="1"/>
</dbReference>
<dbReference type="Pfam" id="PF00590">
    <property type="entry name" value="TP_methylase"/>
    <property type="match status" value="1"/>
</dbReference>
<sequence length="285" mass="30233">MNESTHHTPLFPALYVVATPIGNLGDITLRALDILQRVDRIAAEDTRVSGQLLAHFNISRPLMSVREHNEREAAEGVIARIVAGDAIAYVSDAGTPAISDPGARLVAAVRAAGLRVVPIPGVSAVTAALSVAGIESGDWLFHGFPPPKAGARRAQLQALARLPCALVFYEAPHRIEETLADMAAVFDDARQVTLARELTKRFETIVTLPLGEAPAWLAADPNHVRGEFVVVVHAPAAATAASDAEALRVLEILAADLPPPLAAKLAAKITGRTKAELYQMTLARK</sequence>
<dbReference type="InterPro" id="IPR014777">
    <property type="entry name" value="4pyrrole_Mease_sub1"/>
</dbReference>
<keyword evidence="10" id="KW-1185">Reference proteome</keyword>
<dbReference type="EC" id="2.1.1.198" evidence="6"/>
<evidence type="ECO:0000256" key="3">
    <source>
        <dbReference type="ARBA" id="ARBA00022603"/>
    </source>
</evidence>
<dbReference type="InterPro" id="IPR014776">
    <property type="entry name" value="4pyrrole_Mease_sub2"/>
</dbReference>
<evidence type="ECO:0000256" key="2">
    <source>
        <dbReference type="ARBA" id="ARBA00022552"/>
    </source>
</evidence>
<dbReference type="Gene3D" id="3.40.1010.10">
    <property type="entry name" value="Cobalt-precorrin-4 Transmethylase, Domain 1"/>
    <property type="match status" value="1"/>
</dbReference>
<dbReference type="PANTHER" id="PTHR46111">
    <property type="entry name" value="RIBOSOMAL RNA SMALL SUBUNIT METHYLTRANSFERASE I"/>
    <property type="match status" value="1"/>
</dbReference>
<feature type="domain" description="RsmI HTH" evidence="8">
    <location>
        <begin position="240"/>
        <end position="285"/>
    </location>
</feature>
<dbReference type="PIRSF" id="PIRSF005917">
    <property type="entry name" value="MTase_YraL"/>
    <property type="match status" value="1"/>
</dbReference>
<evidence type="ECO:0000256" key="1">
    <source>
        <dbReference type="ARBA" id="ARBA00022490"/>
    </source>
</evidence>